<evidence type="ECO:0000313" key="3">
    <source>
        <dbReference type="Proteomes" id="UP000188532"/>
    </source>
</evidence>
<dbReference type="EMBL" id="MVBM01000004">
    <property type="protein sequence ID" value="OOK73450.1"/>
    <property type="molecule type" value="Genomic_DNA"/>
</dbReference>
<dbReference type="Proteomes" id="UP000188532">
    <property type="component" value="Unassembled WGS sequence"/>
</dbReference>
<comment type="caution">
    <text evidence="1">The sequence shown here is derived from an EMBL/GenBank/DDBJ whole genome shotgun (WGS) entry which is preliminary data.</text>
</comment>
<dbReference type="AlphaFoldDB" id="A0A1V3WBH8"/>
<name>A0A1V3WBH8_MYCKA</name>
<evidence type="ECO:0000313" key="4">
    <source>
        <dbReference type="Proteomes" id="UP000189229"/>
    </source>
</evidence>
<dbReference type="Proteomes" id="UP000189229">
    <property type="component" value="Unassembled WGS sequence"/>
</dbReference>
<sequence>MEMRGTALLGSGISGQLSDNDEVEVEGVWKSGFYIPNQC</sequence>
<reference evidence="3 4" key="1">
    <citation type="submission" date="2017-02" db="EMBL/GenBank/DDBJ databases">
        <title>Complete genome sequences of Mycobacterium kansasii strains isolated from rhesus macaques.</title>
        <authorList>
            <person name="Panda A."/>
            <person name="Nagaraj S."/>
            <person name="Zhao X."/>
            <person name="Tettelin H."/>
            <person name="Detolla L.J."/>
        </authorList>
    </citation>
    <scope>NUCLEOTIDE SEQUENCE [LARGE SCALE GENOMIC DNA]</scope>
    <source>
        <strain evidence="1 3">11-3469</strain>
        <strain evidence="2 4">11-3813</strain>
    </source>
</reference>
<evidence type="ECO:0000313" key="2">
    <source>
        <dbReference type="EMBL" id="OOK73450.1"/>
    </source>
</evidence>
<protein>
    <submittedName>
        <fullName evidence="1">Uncharacterized protein</fullName>
    </submittedName>
</protein>
<dbReference type="EMBL" id="MVBN01000013">
    <property type="protein sequence ID" value="OOK64344.1"/>
    <property type="molecule type" value="Genomic_DNA"/>
</dbReference>
<evidence type="ECO:0000313" key="1">
    <source>
        <dbReference type="EMBL" id="OOK64344.1"/>
    </source>
</evidence>
<organism evidence="1 3">
    <name type="scientific">Mycobacterium kansasii</name>
    <dbReference type="NCBI Taxonomy" id="1768"/>
    <lineage>
        <taxon>Bacteria</taxon>
        <taxon>Bacillati</taxon>
        <taxon>Actinomycetota</taxon>
        <taxon>Actinomycetes</taxon>
        <taxon>Mycobacteriales</taxon>
        <taxon>Mycobacteriaceae</taxon>
        <taxon>Mycobacterium</taxon>
    </lineage>
</organism>
<proteinExistence type="predicted"/>
<accession>A0A1V3WBH8</accession>
<gene>
    <name evidence="1" type="ORF">BZL29_8197</name>
    <name evidence="2" type="ORF">BZL30_4669</name>
</gene>